<comment type="function">
    <text evidence="4">Produces ATP from ADP in the presence of a proton gradient across the membrane.</text>
</comment>
<dbReference type="AlphaFoldDB" id="G8LZJ9"/>
<keyword evidence="6" id="KW-1185">Reference proteome</keyword>
<dbReference type="HOGENOM" id="CLU_135754_1_0_9"/>
<dbReference type="STRING" id="720554.Clocl_0110"/>
<dbReference type="GO" id="GO:0042777">
    <property type="term" value="P:proton motive force-driven plasma membrane ATP synthesis"/>
    <property type="evidence" value="ECO:0007669"/>
    <property type="project" value="UniProtKB-UniRule"/>
</dbReference>
<keyword evidence="4" id="KW-0375">Hydrogen ion transport</keyword>
<dbReference type="InterPro" id="IPR022944">
    <property type="entry name" value="ATPase_V1-cplx_fsu_bac/arc"/>
</dbReference>
<evidence type="ECO:0000256" key="2">
    <source>
        <dbReference type="ARBA" id="ARBA00022448"/>
    </source>
</evidence>
<dbReference type="NCBIfam" id="NF002384">
    <property type="entry name" value="PRK01395.1"/>
    <property type="match status" value="1"/>
</dbReference>
<evidence type="ECO:0000313" key="6">
    <source>
        <dbReference type="Proteomes" id="UP000005435"/>
    </source>
</evidence>
<dbReference type="HAMAP" id="MF_00312">
    <property type="entry name" value="ATP_synth_F_arch"/>
    <property type="match status" value="1"/>
</dbReference>
<dbReference type="Proteomes" id="UP000005435">
    <property type="component" value="Chromosome"/>
</dbReference>
<evidence type="ECO:0000313" key="5">
    <source>
        <dbReference type="EMBL" id="AEV66862.1"/>
    </source>
</evidence>
<dbReference type="RefSeq" id="WP_014253500.1">
    <property type="nucleotide sequence ID" value="NC_016627.1"/>
</dbReference>
<protein>
    <recommendedName>
        <fullName evidence="4">V-type ATP synthase subunit F</fullName>
    </recommendedName>
    <alternativeName>
        <fullName evidence="4">V-ATPase subunit F</fullName>
    </alternativeName>
</protein>
<dbReference type="Pfam" id="PF01990">
    <property type="entry name" value="ATP-synt_F"/>
    <property type="match status" value="1"/>
</dbReference>
<keyword evidence="2 4" id="KW-0813">Transport</keyword>
<evidence type="ECO:0000256" key="3">
    <source>
        <dbReference type="ARBA" id="ARBA00023065"/>
    </source>
</evidence>
<accession>G8LZJ9</accession>
<reference evidence="6" key="1">
    <citation type="submission" date="2011-12" db="EMBL/GenBank/DDBJ databases">
        <title>Complete sequence of Clostridium clariflavum DSM 19732.</title>
        <authorList>
            <consortium name="US DOE Joint Genome Institute"/>
            <person name="Lucas S."/>
            <person name="Han J."/>
            <person name="Lapidus A."/>
            <person name="Cheng J.-F."/>
            <person name="Goodwin L."/>
            <person name="Pitluck S."/>
            <person name="Peters L."/>
            <person name="Teshima H."/>
            <person name="Detter J.C."/>
            <person name="Han C."/>
            <person name="Tapia R."/>
            <person name="Land M."/>
            <person name="Hauser L."/>
            <person name="Kyrpides N."/>
            <person name="Ivanova N."/>
            <person name="Pagani I."/>
            <person name="Kitzmiller T."/>
            <person name="Lynd L."/>
            <person name="Izquierdo J."/>
            <person name="Woyke T."/>
        </authorList>
    </citation>
    <scope>NUCLEOTIDE SEQUENCE [LARGE SCALE GENOMIC DNA]</scope>
    <source>
        <strain evidence="6">DSM 19732 / NBRC 101661 / EBR45</strain>
    </source>
</reference>
<keyword evidence="4" id="KW-0066">ATP synthesis</keyword>
<dbReference type="Gene3D" id="3.40.50.10580">
    <property type="entry name" value="ATPase, V1 complex, subunit F"/>
    <property type="match status" value="1"/>
</dbReference>
<dbReference type="eggNOG" id="COG1436">
    <property type="taxonomic scope" value="Bacteria"/>
</dbReference>
<dbReference type="EMBL" id="CP003065">
    <property type="protein sequence ID" value="AEV66862.1"/>
    <property type="molecule type" value="Genomic_DNA"/>
</dbReference>
<dbReference type="GO" id="GO:0005524">
    <property type="term" value="F:ATP binding"/>
    <property type="evidence" value="ECO:0007669"/>
    <property type="project" value="UniProtKB-UniRule"/>
</dbReference>
<dbReference type="GO" id="GO:0046933">
    <property type="term" value="F:proton-transporting ATP synthase activity, rotational mechanism"/>
    <property type="evidence" value="ECO:0007669"/>
    <property type="project" value="UniProtKB-UniRule"/>
</dbReference>
<gene>
    <name evidence="4" type="primary">atpF</name>
    <name evidence="5" type="ordered locus">Clocl_0110</name>
</gene>
<dbReference type="GO" id="GO:0046961">
    <property type="term" value="F:proton-transporting ATPase activity, rotational mechanism"/>
    <property type="evidence" value="ECO:0007669"/>
    <property type="project" value="InterPro"/>
</dbReference>
<dbReference type="InterPro" id="IPR008218">
    <property type="entry name" value="ATPase_V1-cplx_f_g_su"/>
</dbReference>
<organism evidence="5 6">
    <name type="scientific">Acetivibrio clariflavus (strain DSM 19732 / NBRC 101661 / EBR45)</name>
    <name type="common">Clostridium clariflavum</name>
    <dbReference type="NCBI Taxonomy" id="720554"/>
    <lineage>
        <taxon>Bacteria</taxon>
        <taxon>Bacillati</taxon>
        <taxon>Bacillota</taxon>
        <taxon>Clostridia</taxon>
        <taxon>Eubacteriales</taxon>
        <taxon>Oscillospiraceae</taxon>
        <taxon>Acetivibrio</taxon>
    </lineage>
</organism>
<dbReference type="SUPFAM" id="SSF159468">
    <property type="entry name" value="AtpF-like"/>
    <property type="match status" value="1"/>
</dbReference>
<reference evidence="5 6" key="2">
    <citation type="journal article" date="2012" name="Stand. Genomic Sci.">
        <title>Complete Genome Sequence of Clostridium clariflavum DSM 19732.</title>
        <authorList>
            <person name="Izquierdo J.A."/>
            <person name="Goodwin L."/>
            <person name="Davenport K.W."/>
            <person name="Teshima H."/>
            <person name="Bruce D."/>
            <person name="Detter C."/>
            <person name="Tapia R."/>
            <person name="Han S."/>
            <person name="Land M."/>
            <person name="Hauser L."/>
            <person name="Jeffries C.D."/>
            <person name="Han J."/>
            <person name="Pitluck S."/>
            <person name="Nolan M."/>
            <person name="Chen A."/>
            <person name="Huntemann M."/>
            <person name="Mavromatis K."/>
            <person name="Mikhailova N."/>
            <person name="Liolios K."/>
            <person name="Woyke T."/>
            <person name="Lynd L.R."/>
        </authorList>
    </citation>
    <scope>NUCLEOTIDE SEQUENCE [LARGE SCALE GENOMIC DNA]</scope>
    <source>
        <strain evidence="6">DSM 19732 / NBRC 101661 / EBR45</strain>
    </source>
</reference>
<dbReference type="KEGG" id="ccl:Clocl_0110"/>
<evidence type="ECO:0000256" key="1">
    <source>
        <dbReference type="ARBA" id="ARBA00010148"/>
    </source>
</evidence>
<dbReference type="OrthoDB" id="5311at2"/>
<name>G8LZJ9_ACECE</name>
<evidence type="ECO:0000256" key="4">
    <source>
        <dbReference type="HAMAP-Rule" id="MF_00312"/>
    </source>
</evidence>
<proteinExistence type="inferred from homology"/>
<sequence precursor="true">MYKIGVIGDKDSILGFKAVGMSVFPVTTPSEAQETLERIAEEQYAVIYITEHIAKDIVKTIEKYNERRFPAIIPIPGNQGSLGIGMSSIKKSVERAVGADILFRDN</sequence>
<keyword evidence="3 4" id="KW-0406">Ion transport</keyword>
<comment type="similarity">
    <text evidence="1 4">Belongs to the V-ATPase F subunit family.</text>
</comment>
<dbReference type="InterPro" id="IPR036906">
    <property type="entry name" value="ATPase_V1_fsu_sf"/>
</dbReference>